<dbReference type="InterPro" id="IPR036388">
    <property type="entry name" value="WH-like_DNA-bd_sf"/>
</dbReference>
<gene>
    <name evidence="5" type="ORF">F0M18_07395</name>
</gene>
<evidence type="ECO:0000256" key="2">
    <source>
        <dbReference type="PROSITE-ProRule" id="PRU01091"/>
    </source>
</evidence>
<dbReference type="Pfam" id="PF00486">
    <property type="entry name" value="Trans_reg_C"/>
    <property type="match status" value="1"/>
</dbReference>
<keyword evidence="3" id="KW-0812">Transmembrane</keyword>
<protein>
    <recommendedName>
        <fullName evidence="4">OmpR/PhoB-type domain-containing protein</fullName>
    </recommendedName>
</protein>
<dbReference type="GO" id="GO:0000160">
    <property type="term" value="P:phosphorelay signal transduction system"/>
    <property type="evidence" value="ECO:0007669"/>
    <property type="project" value="InterPro"/>
</dbReference>
<keyword evidence="6" id="KW-1185">Reference proteome</keyword>
<reference evidence="5 6" key="1">
    <citation type="submission" date="2019-09" db="EMBL/GenBank/DDBJ databases">
        <authorList>
            <person name="Chen X.-Y."/>
        </authorList>
    </citation>
    <scope>NUCLEOTIDE SEQUENCE [LARGE SCALE GENOMIC DNA]</scope>
    <source>
        <strain evidence="5 6">NY5</strain>
    </source>
</reference>
<keyword evidence="3" id="KW-0472">Membrane</keyword>
<dbReference type="GO" id="GO:0006355">
    <property type="term" value="P:regulation of DNA-templated transcription"/>
    <property type="evidence" value="ECO:0007669"/>
    <property type="project" value="InterPro"/>
</dbReference>
<name>A0A5B0X1S7_9GAMM</name>
<dbReference type="Gene3D" id="1.10.10.10">
    <property type="entry name" value="Winged helix-like DNA-binding domain superfamily/Winged helix DNA-binding domain"/>
    <property type="match status" value="1"/>
</dbReference>
<comment type="caution">
    <text evidence="5">The sequence shown here is derived from an EMBL/GenBank/DDBJ whole genome shotgun (WGS) entry which is preliminary data.</text>
</comment>
<proteinExistence type="predicted"/>
<accession>A0A5B0X1S7</accession>
<keyword evidence="1 2" id="KW-0238">DNA-binding</keyword>
<dbReference type="AlphaFoldDB" id="A0A5B0X1S7"/>
<evidence type="ECO:0000259" key="4">
    <source>
        <dbReference type="PROSITE" id="PS51755"/>
    </source>
</evidence>
<dbReference type="PROSITE" id="PS51755">
    <property type="entry name" value="OMPR_PHOB"/>
    <property type="match status" value="1"/>
</dbReference>
<evidence type="ECO:0000313" key="6">
    <source>
        <dbReference type="Proteomes" id="UP000323708"/>
    </source>
</evidence>
<keyword evidence="3" id="KW-1133">Transmembrane helix</keyword>
<organism evidence="5 6">
    <name type="scientific">Pseudohalioglobus sediminis</name>
    <dbReference type="NCBI Taxonomy" id="2606449"/>
    <lineage>
        <taxon>Bacteria</taxon>
        <taxon>Pseudomonadati</taxon>
        <taxon>Pseudomonadota</taxon>
        <taxon>Gammaproteobacteria</taxon>
        <taxon>Cellvibrionales</taxon>
        <taxon>Halieaceae</taxon>
        <taxon>Pseudohalioglobus</taxon>
    </lineage>
</organism>
<dbReference type="Proteomes" id="UP000323708">
    <property type="component" value="Unassembled WGS sequence"/>
</dbReference>
<evidence type="ECO:0000256" key="1">
    <source>
        <dbReference type="ARBA" id="ARBA00023125"/>
    </source>
</evidence>
<evidence type="ECO:0000313" key="5">
    <source>
        <dbReference type="EMBL" id="KAA1192487.1"/>
    </source>
</evidence>
<feature type="transmembrane region" description="Helical" evidence="3">
    <location>
        <begin position="131"/>
        <end position="152"/>
    </location>
</feature>
<evidence type="ECO:0000256" key="3">
    <source>
        <dbReference type="SAM" id="Phobius"/>
    </source>
</evidence>
<sequence length="153" mass="17365">MLWYVMRYLIGDVEFNPAASEIISHGRSTHLQPQVSSVLECLARHHGEVVSREQIFDEAWHGRHAGDECLTRCISLLRQHLHDRDQRHLIETIPRIGYRLTGSVQLCDAPGTPSQVVPFWRRALSGHSLRMLLFAGALLVCLSGWLIAAMIVY</sequence>
<feature type="DNA-binding region" description="OmpR/PhoB-type" evidence="2">
    <location>
        <begin position="5"/>
        <end position="102"/>
    </location>
</feature>
<dbReference type="EMBL" id="VTUX01000003">
    <property type="protein sequence ID" value="KAA1192487.1"/>
    <property type="molecule type" value="Genomic_DNA"/>
</dbReference>
<dbReference type="GO" id="GO:0003677">
    <property type="term" value="F:DNA binding"/>
    <property type="evidence" value="ECO:0007669"/>
    <property type="project" value="UniProtKB-UniRule"/>
</dbReference>
<feature type="domain" description="OmpR/PhoB-type" evidence="4">
    <location>
        <begin position="5"/>
        <end position="102"/>
    </location>
</feature>
<dbReference type="SMART" id="SM00862">
    <property type="entry name" value="Trans_reg_C"/>
    <property type="match status" value="1"/>
</dbReference>
<dbReference type="InterPro" id="IPR001867">
    <property type="entry name" value="OmpR/PhoB-type_DNA-bd"/>
</dbReference>
<dbReference type="SUPFAM" id="SSF46894">
    <property type="entry name" value="C-terminal effector domain of the bipartite response regulators"/>
    <property type="match status" value="1"/>
</dbReference>
<dbReference type="CDD" id="cd00383">
    <property type="entry name" value="trans_reg_C"/>
    <property type="match status" value="1"/>
</dbReference>
<dbReference type="InterPro" id="IPR016032">
    <property type="entry name" value="Sig_transdc_resp-reg_C-effctor"/>
</dbReference>